<protein>
    <submittedName>
        <fullName evidence="1">Uncharacterized protein</fullName>
    </submittedName>
</protein>
<dbReference type="AlphaFoldDB" id="A0A5C3LKG0"/>
<dbReference type="OrthoDB" id="3010872at2759"/>
<accession>A0A5C3LKG0</accession>
<keyword evidence="2" id="KW-1185">Reference proteome</keyword>
<reference evidence="1 2" key="1">
    <citation type="journal article" date="2019" name="Nat. Ecol. Evol.">
        <title>Megaphylogeny resolves global patterns of mushroom evolution.</title>
        <authorList>
            <person name="Varga T."/>
            <person name="Krizsan K."/>
            <person name="Foldi C."/>
            <person name="Dima B."/>
            <person name="Sanchez-Garcia M."/>
            <person name="Sanchez-Ramirez S."/>
            <person name="Szollosi G.J."/>
            <person name="Szarkandi J.G."/>
            <person name="Papp V."/>
            <person name="Albert L."/>
            <person name="Andreopoulos W."/>
            <person name="Angelini C."/>
            <person name="Antonin V."/>
            <person name="Barry K.W."/>
            <person name="Bougher N.L."/>
            <person name="Buchanan P."/>
            <person name="Buyck B."/>
            <person name="Bense V."/>
            <person name="Catcheside P."/>
            <person name="Chovatia M."/>
            <person name="Cooper J."/>
            <person name="Damon W."/>
            <person name="Desjardin D."/>
            <person name="Finy P."/>
            <person name="Geml J."/>
            <person name="Haridas S."/>
            <person name="Hughes K."/>
            <person name="Justo A."/>
            <person name="Karasinski D."/>
            <person name="Kautmanova I."/>
            <person name="Kiss B."/>
            <person name="Kocsube S."/>
            <person name="Kotiranta H."/>
            <person name="LaButti K.M."/>
            <person name="Lechner B.E."/>
            <person name="Liimatainen K."/>
            <person name="Lipzen A."/>
            <person name="Lukacs Z."/>
            <person name="Mihaltcheva S."/>
            <person name="Morgado L.N."/>
            <person name="Niskanen T."/>
            <person name="Noordeloos M.E."/>
            <person name="Ohm R.A."/>
            <person name="Ortiz-Santana B."/>
            <person name="Ovrebo C."/>
            <person name="Racz N."/>
            <person name="Riley R."/>
            <person name="Savchenko A."/>
            <person name="Shiryaev A."/>
            <person name="Soop K."/>
            <person name="Spirin V."/>
            <person name="Szebenyi C."/>
            <person name="Tomsovsky M."/>
            <person name="Tulloss R.E."/>
            <person name="Uehling J."/>
            <person name="Grigoriev I.V."/>
            <person name="Vagvolgyi C."/>
            <person name="Papp T."/>
            <person name="Martin F.M."/>
            <person name="Miettinen O."/>
            <person name="Hibbett D.S."/>
            <person name="Nagy L.G."/>
        </authorList>
    </citation>
    <scope>NUCLEOTIDE SEQUENCE [LARGE SCALE GENOMIC DNA]</scope>
    <source>
        <strain evidence="1 2">CBS 166.37</strain>
    </source>
</reference>
<name>A0A5C3LKG0_9AGAR</name>
<proteinExistence type="predicted"/>
<sequence length="269" mass="29981">MPEFEPESEYNSLVATLISSFLEIFLSGVDRSNRILSIVNSNPTCAGAEALATSIISAAKLCPRQIDDLVLSTKFIFPSVKTLTVNDQPDGHPVPFTDLFRCYLAEYIDDILYETQYYEPKQTEITSTNPILVTSLLSASAINNGLLEENQASYHFIRQGLQFDDVPIDSEREPVVALGACLQLSIAGVVMMRRWLAQSNGRATILNALNNLKDSRVILTPRGKQLLKKTIENAEMQFTLPLSPATAWDLVFAPSGNQWWYEKWLSISS</sequence>
<organism evidence="1 2">
    <name type="scientific">Crucibulum laeve</name>
    <dbReference type="NCBI Taxonomy" id="68775"/>
    <lineage>
        <taxon>Eukaryota</taxon>
        <taxon>Fungi</taxon>
        <taxon>Dikarya</taxon>
        <taxon>Basidiomycota</taxon>
        <taxon>Agaricomycotina</taxon>
        <taxon>Agaricomycetes</taxon>
        <taxon>Agaricomycetidae</taxon>
        <taxon>Agaricales</taxon>
        <taxon>Agaricineae</taxon>
        <taxon>Nidulariaceae</taxon>
        <taxon>Crucibulum</taxon>
    </lineage>
</organism>
<evidence type="ECO:0000313" key="1">
    <source>
        <dbReference type="EMBL" id="TFK33340.1"/>
    </source>
</evidence>
<gene>
    <name evidence="1" type="ORF">BDQ12DRAFT_738842</name>
</gene>
<dbReference type="Proteomes" id="UP000308652">
    <property type="component" value="Unassembled WGS sequence"/>
</dbReference>
<dbReference type="EMBL" id="ML213650">
    <property type="protein sequence ID" value="TFK33340.1"/>
    <property type="molecule type" value="Genomic_DNA"/>
</dbReference>
<evidence type="ECO:0000313" key="2">
    <source>
        <dbReference type="Proteomes" id="UP000308652"/>
    </source>
</evidence>